<dbReference type="InterPro" id="IPR036163">
    <property type="entry name" value="HMA_dom_sf"/>
</dbReference>
<dbReference type="Gene3D" id="3.30.70.360">
    <property type="match status" value="1"/>
</dbReference>
<organism evidence="8 9">
    <name type="scientific">Centaurea solstitialis</name>
    <name type="common">yellow star-thistle</name>
    <dbReference type="NCBI Taxonomy" id="347529"/>
    <lineage>
        <taxon>Eukaryota</taxon>
        <taxon>Viridiplantae</taxon>
        <taxon>Streptophyta</taxon>
        <taxon>Embryophyta</taxon>
        <taxon>Tracheophyta</taxon>
        <taxon>Spermatophyta</taxon>
        <taxon>Magnoliopsida</taxon>
        <taxon>eudicotyledons</taxon>
        <taxon>Gunneridae</taxon>
        <taxon>Pentapetalae</taxon>
        <taxon>asterids</taxon>
        <taxon>campanulids</taxon>
        <taxon>Asterales</taxon>
        <taxon>Asteraceae</taxon>
        <taxon>Carduoideae</taxon>
        <taxon>Cardueae</taxon>
        <taxon>Centaureinae</taxon>
        <taxon>Centaurea</taxon>
    </lineage>
</organism>
<dbReference type="InterPro" id="IPR017439">
    <property type="entry name" value="Amidohydrolase"/>
</dbReference>
<sequence>MAFVYGDEEEEGYGVQQLLSSAKEDKDWLISIRRKIHENPELRFQEHNTSALIRNELQTWDFLHLSTCTHWFVAQIGTGSPPIVALRADMDALPLQELVEWEHKSKRDGVMHGCGHDAHTTMLLGAAKLLNQRKDHLKGTVRLIFQPAEEGGAGASFMIKEGALGGAEAIFGMHIDSSLPTGSIATLPGPMLAATSFFAARIEGKGGHAAEPHNSVDPVLAASSTVLALQQLISRELDPLQSQVLSVTYVRAGEALNVIPPYVELGGTLRSLTTEGLQHLQQRVKEVIEAQAAVHRCKGSVNMKDDKFPPYPATVNDETLNTHVNNVGSLLLGAERVKESKKVMAGEDFAFYQQKIPGVMFGIGILNEGIGSFHSPHSPYFFLDEDVLPIGAALHTAIAELYLDQHQTSFTEEPKAEEVKPEEKKEEVKAEEKKEEAKPEEAKPEEEKKEEAKPEEEKKENQNHHLPWCYLHCVGCAKKIEKSLFRIPGVVGVETDMVKNQVTIKGVVEPQAVCDKITKKTKRNAKVLSPLPAAEGEPIPEVVASQVPGLITVELNVNMHCEACAQQLKRKILRMKGVRTVETEVSSSKVIVTGSMDGEKLVEYVYRRTKKQAKIVPQPEPEPEAAAPEAEKPKEEEAAAKAAEKKPAEEGKPPEEKAAAEGEGEEKKEGGKEDDGVG</sequence>
<dbReference type="Gene3D" id="3.40.630.10">
    <property type="entry name" value="Zn peptidases"/>
    <property type="match status" value="1"/>
</dbReference>
<evidence type="ECO:0000313" key="8">
    <source>
        <dbReference type="EMBL" id="KAJ9552908.1"/>
    </source>
</evidence>
<keyword evidence="4" id="KW-0378">Hydrolase</keyword>
<accession>A0AA38TM21</accession>
<comment type="similarity">
    <text evidence="2">Belongs to the peptidase M20 family.</text>
</comment>
<evidence type="ECO:0000256" key="1">
    <source>
        <dbReference type="ARBA" id="ARBA00004170"/>
    </source>
</evidence>
<feature type="region of interest" description="Disordered" evidence="6">
    <location>
        <begin position="612"/>
        <end position="678"/>
    </location>
</feature>
<dbReference type="EMBL" id="JARYMX010000004">
    <property type="protein sequence ID" value="KAJ9552908.1"/>
    <property type="molecule type" value="Genomic_DNA"/>
</dbReference>
<dbReference type="NCBIfam" id="TIGR01891">
    <property type="entry name" value="amidohydrolases"/>
    <property type="match status" value="1"/>
</dbReference>
<feature type="compositionally biased region" description="Basic and acidic residues" evidence="6">
    <location>
        <begin position="629"/>
        <end position="678"/>
    </location>
</feature>
<dbReference type="InterPro" id="IPR002933">
    <property type="entry name" value="Peptidase_M20"/>
</dbReference>
<reference evidence="8" key="1">
    <citation type="submission" date="2023-03" db="EMBL/GenBank/DDBJ databases">
        <title>Chromosome-scale reference genome and RAD-based genetic map of yellow starthistle (Centaurea solstitialis) reveal putative structural variation and QTLs associated with invader traits.</title>
        <authorList>
            <person name="Reatini B."/>
            <person name="Cang F.A."/>
            <person name="Jiang Q."/>
            <person name="Mckibben M.T.W."/>
            <person name="Barker M.S."/>
            <person name="Rieseberg L.H."/>
            <person name="Dlugosch K.M."/>
        </authorList>
    </citation>
    <scope>NUCLEOTIDE SEQUENCE</scope>
    <source>
        <strain evidence="8">CAN-66</strain>
        <tissue evidence="8">Leaf</tissue>
    </source>
</reference>
<dbReference type="GO" id="GO:0016787">
    <property type="term" value="F:hydrolase activity"/>
    <property type="evidence" value="ECO:0007669"/>
    <property type="project" value="UniProtKB-KW"/>
</dbReference>
<dbReference type="Pfam" id="PF00403">
    <property type="entry name" value="HMA"/>
    <property type="match status" value="2"/>
</dbReference>
<keyword evidence="3" id="KW-0732">Signal</keyword>
<proteinExistence type="inferred from homology"/>
<dbReference type="SUPFAM" id="SSF55008">
    <property type="entry name" value="HMA, heavy metal-associated domain"/>
    <property type="match status" value="2"/>
</dbReference>
<protein>
    <recommendedName>
        <fullName evidence="7">HMA domain-containing protein</fullName>
    </recommendedName>
</protein>
<dbReference type="GO" id="GO:0009850">
    <property type="term" value="P:auxin metabolic process"/>
    <property type="evidence" value="ECO:0007669"/>
    <property type="project" value="InterPro"/>
</dbReference>
<dbReference type="FunFam" id="3.30.70.360:FF:000001">
    <property type="entry name" value="N-acetyldiaminopimelate deacetylase"/>
    <property type="match status" value="1"/>
</dbReference>
<evidence type="ECO:0000256" key="6">
    <source>
        <dbReference type="SAM" id="MobiDB-lite"/>
    </source>
</evidence>
<comment type="subcellular location">
    <subcellularLocation>
        <location evidence="1">Membrane</location>
        <topology evidence="1">Peripheral membrane protein</topology>
    </subcellularLocation>
</comment>
<feature type="region of interest" description="Disordered" evidence="6">
    <location>
        <begin position="410"/>
        <end position="461"/>
    </location>
</feature>
<dbReference type="PANTHER" id="PTHR11014:SF140">
    <property type="entry name" value="IAA-AMINO ACID HYDROLASE ILR1-LIKE 3"/>
    <property type="match status" value="1"/>
</dbReference>
<dbReference type="GO" id="GO:0009626">
    <property type="term" value="P:plant-type hypersensitive response"/>
    <property type="evidence" value="ECO:0007669"/>
    <property type="project" value="UniProtKB-KW"/>
</dbReference>
<feature type="domain" description="HMA" evidence="7">
    <location>
        <begin position="550"/>
        <end position="614"/>
    </location>
</feature>
<dbReference type="SUPFAM" id="SSF53187">
    <property type="entry name" value="Zn-dependent exopeptidases"/>
    <property type="match status" value="1"/>
</dbReference>
<evidence type="ECO:0000259" key="7">
    <source>
        <dbReference type="PROSITE" id="PS50846"/>
    </source>
</evidence>
<comment type="caution">
    <text evidence="8">The sequence shown here is derived from an EMBL/GenBank/DDBJ whole genome shotgun (WGS) entry which is preliminary data.</text>
</comment>
<dbReference type="PANTHER" id="PTHR11014">
    <property type="entry name" value="PEPTIDASE M20 FAMILY MEMBER"/>
    <property type="match status" value="1"/>
</dbReference>
<dbReference type="InterPro" id="IPR006121">
    <property type="entry name" value="HMA_dom"/>
</dbReference>
<dbReference type="PROSITE" id="PS50846">
    <property type="entry name" value="HMA_2"/>
    <property type="match status" value="2"/>
</dbReference>
<dbReference type="Gene3D" id="3.30.70.100">
    <property type="match status" value="2"/>
</dbReference>
<dbReference type="SUPFAM" id="SSF55031">
    <property type="entry name" value="Bacterial exopeptidase dimerisation domain"/>
    <property type="match status" value="1"/>
</dbReference>
<name>A0AA38TM21_9ASTR</name>
<evidence type="ECO:0000256" key="3">
    <source>
        <dbReference type="ARBA" id="ARBA00022729"/>
    </source>
</evidence>
<evidence type="ECO:0000256" key="4">
    <source>
        <dbReference type="ARBA" id="ARBA00022801"/>
    </source>
</evidence>
<dbReference type="Pfam" id="PF07687">
    <property type="entry name" value="M20_dimer"/>
    <property type="match status" value="1"/>
</dbReference>
<dbReference type="InterPro" id="IPR011650">
    <property type="entry name" value="Peptidase_M20_dimer"/>
</dbReference>
<feature type="domain" description="HMA" evidence="7">
    <location>
        <begin position="462"/>
        <end position="525"/>
    </location>
</feature>
<keyword evidence="5" id="KW-0464">Manganese</keyword>
<dbReference type="GO" id="GO:0046872">
    <property type="term" value="F:metal ion binding"/>
    <property type="evidence" value="ECO:0007669"/>
    <property type="project" value="InterPro"/>
</dbReference>
<feature type="compositionally biased region" description="Basic and acidic residues" evidence="6">
    <location>
        <begin position="412"/>
        <end position="461"/>
    </location>
</feature>
<evidence type="ECO:0000256" key="5">
    <source>
        <dbReference type="ARBA" id="ARBA00023211"/>
    </source>
</evidence>
<evidence type="ECO:0000313" key="9">
    <source>
        <dbReference type="Proteomes" id="UP001172457"/>
    </source>
</evidence>
<dbReference type="InterPro" id="IPR044757">
    <property type="entry name" value="ILR1-like_Hyd"/>
</dbReference>
<dbReference type="AlphaFoldDB" id="A0AA38TM21"/>
<dbReference type="Pfam" id="PF01546">
    <property type="entry name" value="Peptidase_M20"/>
    <property type="match status" value="1"/>
</dbReference>
<dbReference type="CDD" id="cd00371">
    <property type="entry name" value="HMA"/>
    <property type="match status" value="2"/>
</dbReference>
<gene>
    <name evidence="8" type="ORF">OSB04_016953</name>
</gene>
<evidence type="ECO:0000256" key="2">
    <source>
        <dbReference type="ARBA" id="ARBA00006153"/>
    </source>
</evidence>
<keyword evidence="9" id="KW-1185">Reference proteome</keyword>
<dbReference type="GO" id="GO:0016020">
    <property type="term" value="C:membrane"/>
    <property type="evidence" value="ECO:0007669"/>
    <property type="project" value="UniProtKB-SubCell"/>
</dbReference>
<dbReference type="CDD" id="cd08017">
    <property type="entry name" value="M20_IAA_Hyd"/>
    <property type="match status" value="1"/>
</dbReference>
<dbReference type="InterPro" id="IPR036264">
    <property type="entry name" value="Bact_exopeptidase_dim_dom"/>
</dbReference>
<dbReference type="Proteomes" id="UP001172457">
    <property type="component" value="Chromosome 4"/>
</dbReference>